<dbReference type="EMBL" id="BQMJ01000069">
    <property type="protein sequence ID" value="GJQ15452.1"/>
    <property type="molecule type" value="Genomic_DNA"/>
</dbReference>
<keyword evidence="3" id="KW-0687">Ribonucleoprotein</keyword>
<dbReference type="SUPFAM" id="SSF57829">
    <property type="entry name" value="Zn-binding ribosomal proteins"/>
    <property type="match status" value="1"/>
</dbReference>
<dbReference type="InterPro" id="IPR002677">
    <property type="entry name" value="Ribosomal_bL32"/>
</dbReference>
<evidence type="ECO:0008006" key="6">
    <source>
        <dbReference type="Google" id="ProtNLM"/>
    </source>
</evidence>
<comment type="similarity">
    <text evidence="1">Belongs to the bacterial ribosomal protein bL32 family.</text>
</comment>
<reference evidence="4" key="2">
    <citation type="submission" date="2022-01" db="EMBL/GenBank/DDBJ databases">
        <authorList>
            <person name="Hirooka S."/>
            <person name="Miyagishima S.Y."/>
        </authorList>
    </citation>
    <scope>NUCLEOTIDE SEQUENCE</scope>
    <source>
        <strain evidence="4">NBRC 102759</strain>
    </source>
</reference>
<protein>
    <recommendedName>
        <fullName evidence="6">Ribosomal protein L32</fullName>
    </recommendedName>
</protein>
<keyword evidence="2" id="KW-0689">Ribosomal protein</keyword>
<dbReference type="GO" id="GO:0015934">
    <property type="term" value="C:large ribosomal subunit"/>
    <property type="evidence" value="ECO:0007669"/>
    <property type="project" value="InterPro"/>
</dbReference>
<organism evidence="4 5">
    <name type="scientific">Galdieria partita</name>
    <dbReference type="NCBI Taxonomy" id="83374"/>
    <lineage>
        <taxon>Eukaryota</taxon>
        <taxon>Rhodophyta</taxon>
        <taxon>Bangiophyceae</taxon>
        <taxon>Galdieriales</taxon>
        <taxon>Galdieriaceae</taxon>
        <taxon>Galdieria</taxon>
    </lineage>
</organism>
<dbReference type="AlphaFoldDB" id="A0A9C7Q4P5"/>
<evidence type="ECO:0000256" key="1">
    <source>
        <dbReference type="ARBA" id="ARBA00008560"/>
    </source>
</evidence>
<proteinExistence type="inferred from homology"/>
<name>A0A9C7Q4P5_9RHOD</name>
<dbReference type="GO" id="GO:0003735">
    <property type="term" value="F:structural constituent of ribosome"/>
    <property type="evidence" value="ECO:0007669"/>
    <property type="project" value="InterPro"/>
</dbReference>
<comment type="caution">
    <text evidence="4">The sequence shown here is derived from an EMBL/GenBank/DDBJ whole genome shotgun (WGS) entry which is preliminary data.</text>
</comment>
<evidence type="ECO:0000256" key="2">
    <source>
        <dbReference type="ARBA" id="ARBA00022980"/>
    </source>
</evidence>
<dbReference type="Proteomes" id="UP001061958">
    <property type="component" value="Unassembled WGS sequence"/>
</dbReference>
<gene>
    <name evidence="4" type="ORF">GpartN1_g7243.t1</name>
</gene>
<dbReference type="InterPro" id="IPR011332">
    <property type="entry name" value="Ribosomal_zn-bd"/>
</dbReference>
<accession>A0A9C7Q4P5</accession>
<keyword evidence="5" id="KW-1185">Reference proteome</keyword>
<dbReference type="GO" id="GO:0006412">
    <property type="term" value="P:translation"/>
    <property type="evidence" value="ECO:0007669"/>
    <property type="project" value="InterPro"/>
</dbReference>
<sequence>MTSILWYFPSYVSTYFFRTAARTPPLYKPFLDNNVNDSSSALNLLKDFWELLAAPKRKTTRAYKMRRKWNRGIEPLQNISSCKLCGKPMLKYHYCNPYKCQEAKIRLAVLEGRKATK</sequence>
<evidence type="ECO:0000256" key="3">
    <source>
        <dbReference type="ARBA" id="ARBA00023274"/>
    </source>
</evidence>
<evidence type="ECO:0000313" key="4">
    <source>
        <dbReference type="EMBL" id="GJQ15452.1"/>
    </source>
</evidence>
<evidence type="ECO:0000313" key="5">
    <source>
        <dbReference type="Proteomes" id="UP001061958"/>
    </source>
</evidence>
<reference evidence="4" key="1">
    <citation type="journal article" date="2022" name="Proc. Natl. Acad. Sci. U.S.A.">
        <title>Life cycle and functional genomics of the unicellular red alga Galdieria for elucidating algal and plant evolution and industrial use.</title>
        <authorList>
            <person name="Hirooka S."/>
            <person name="Itabashi T."/>
            <person name="Ichinose T.M."/>
            <person name="Onuma R."/>
            <person name="Fujiwara T."/>
            <person name="Yamashita S."/>
            <person name="Jong L.W."/>
            <person name="Tomita R."/>
            <person name="Iwane A.H."/>
            <person name="Miyagishima S.Y."/>
        </authorList>
    </citation>
    <scope>NUCLEOTIDE SEQUENCE</scope>
    <source>
        <strain evidence="4">NBRC 102759</strain>
    </source>
</reference>
<dbReference type="Pfam" id="PF01783">
    <property type="entry name" value="Ribosomal_L32p"/>
    <property type="match status" value="1"/>
</dbReference>
<dbReference type="OrthoDB" id="2014905at2759"/>